<evidence type="ECO:0000313" key="9">
    <source>
        <dbReference type="EMBL" id="MES1922298.1"/>
    </source>
</evidence>
<protein>
    <recommendedName>
        <fullName evidence="8">IPO4/5-like TPR repeats domain-containing protein</fullName>
    </recommendedName>
</protein>
<gene>
    <name evidence="9" type="ORF">MHBO_003807</name>
</gene>
<feature type="domain" description="IPO4/5-like TPR repeats" evidence="8">
    <location>
        <begin position="102"/>
        <end position="202"/>
    </location>
</feature>
<dbReference type="InterPro" id="IPR040122">
    <property type="entry name" value="Importin_beta"/>
</dbReference>
<organism evidence="9 10">
    <name type="scientific">Bonamia ostreae</name>
    <dbReference type="NCBI Taxonomy" id="126728"/>
    <lineage>
        <taxon>Eukaryota</taxon>
        <taxon>Sar</taxon>
        <taxon>Rhizaria</taxon>
        <taxon>Endomyxa</taxon>
        <taxon>Ascetosporea</taxon>
        <taxon>Haplosporida</taxon>
        <taxon>Bonamia</taxon>
    </lineage>
</organism>
<evidence type="ECO:0000313" key="10">
    <source>
        <dbReference type="Proteomes" id="UP001439008"/>
    </source>
</evidence>
<evidence type="ECO:0000256" key="2">
    <source>
        <dbReference type="ARBA" id="ARBA00004496"/>
    </source>
</evidence>
<sequence>MQQNQLRLVETLIENIQSPDESVRSPAELQLEKSFTENGSQALMLLGQVSAQSTNSSVRSMSFIVMRRNLIKTDYEVYNKLPEDGRNGLKKLCLGAFEKETEDLVRRQLITFISEIAELELPRNGWPQLFPELARFTKSQNILLRGDAYLIFGDIANITDLDENQMKGLKAVFANGLSDGEMGVRLKSFGAVVAFSTKAADSISKVLDVKFFLVNYIFYFFDKIKFFLKNFF</sequence>
<keyword evidence="10" id="KW-1185">Reference proteome</keyword>
<reference evidence="9 10" key="1">
    <citation type="journal article" date="2024" name="BMC Biol.">
        <title>Comparative genomics of Ascetosporea gives new insight into the evolutionary basis for animal parasitism in Rhizaria.</title>
        <authorList>
            <person name="Hiltunen Thoren M."/>
            <person name="Onut-Brannstrom I."/>
            <person name="Alfjorden A."/>
            <person name="Peckova H."/>
            <person name="Swords F."/>
            <person name="Hooper C."/>
            <person name="Holzer A.S."/>
            <person name="Bass D."/>
            <person name="Burki F."/>
        </authorList>
    </citation>
    <scope>NUCLEOTIDE SEQUENCE [LARGE SCALE GENOMIC DNA]</scope>
    <source>
        <strain evidence="9">20-A016</strain>
    </source>
</reference>
<evidence type="ECO:0000256" key="6">
    <source>
        <dbReference type="ARBA" id="ARBA00022927"/>
    </source>
</evidence>
<evidence type="ECO:0000259" key="8">
    <source>
        <dbReference type="Pfam" id="PF25780"/>
    </source>
</evidence>
<evidence type="ECO:0000256" key="4">
    <source>
        <dbReference type="ARBA" id="ARBA00022490"/>
    </source>
</evidence>
<comment type="caution">
    <text evidence="9">The sequence shown here is derived from an EMBL/GenBank/DDBJ whole genome shotgun (WGS) entry which is preliminary data.</text>
</comment>
<dbReference type="InterPro" id="IPR011989">
    <property type="entry name" value="ARM-like"/>
</dbReference>
<evidence type="ECO:0000256" key="7">
    <source>
        <dbReference type="ARBA" id="ARBA00023242"/>
    </source>
</evidence>
<dbReference type="InterPro" id="IPR057672">
    <property type="entry name" value="TPR_IPO4/5"/>
</dbReference>
<evidence type="ECO:0000256" key="5">
    <source>
        <dbReference type="ARBA" id="ARBA00022737"/>
    </source>
</evidence>
<dbReference type="Gene3D" id="1.25.10.10">
    <property type="entry name" value="Leucine-rich Repeat Variant"/>
    <property type="match status" value="1"/>
</dbReference>
<keyword evidence="7" id="KW-0539">Nucleus</keyword>
<keyword evidence="4" id="KW-0963">Cytoplasm</keyword>
<accession>A0ABV2ASB9</accession>
<evidence type="ECO:0000256" key="3">
    <source>
        <dbReference type="ARBA" id="ARBA00022448"/>
    </source>
</evidence>
<dbReference type="EMBL" id="JBDODL010002547">
    <property type="protein sequence ID" value="MES1922298.1"/>
    <property type="molecule type" value="Genomic_DNA"/>
</dbReference>
<dbReference type="InterPro" id="IPR016024">
    <property type="entry name" value="ARM-type_fold"/>
</dbReference>
<keyword evidence="6" id="KW-0653">Protein transport</keyword>
<dbReference type="SUPFAM" id="SSF48371">
    <property type="entry name" value="ARM repeat"/>
    <property type="match status" value="1"/>
</dbReference>
<keyword evidence="5" id="KW-0677">Repeat</keyword>
<evidence type="ECO:0000256" key="1">
    <source>
        <dbReference type="ARBA" id="ARBA00004123"/>
    </source>
</evidence>
<dbReference type="PANTHER" id="PTHR10527">
    <property type="entry name" value="IMPORTIN BETA"/>
    <property type="match status" value="1"/>
</dbReference>
<dbReference type="Pfam" id="PF25780">
    <property type="entry name" value="TPR_IPO5"/>
    <property type="match status" value="1"/>
</dbReference>
<proteinExistence type="predicted"/>
<keyword evidence="3" id="KW-0813">Transport</keyword>
<comment type="subcellular location">
    <subcellularLocation>
        <location evidence="2">Cytoplasm</location>
    </subcellularLocation>
    <subcellularLocation>
        <location evidence="1">Nucleus</location>
    </subcellularLocation>
</comment>
<dbReference type="Proteomes" id="UP001439008">
    <property type="component" value="Unassembled WGS sequence"/>
</dbReference>
<name>A0ABV2ASB9_9EUKA</name>